<dbReference type="AlphaFoldDB" id="A0A2G2XQ11"/>
<dbReference type="STRING" id="33114.A0A2G2XQ11"/>
<dbReference type="InterPro" id="IPR027443">
    <property type="entry name" value="IPNS-like_sf"/>
</dbReference>
<dbReference type="Proteomes" id="UP000224567">
    <property type="component" value="Unassembled WGS sequence"/>
</dbReference>
<keyword evidence="6" id="KW-0223">Dioxygenase</keyword>
<dbReference type="SUPFAM" id="SSF51197">
    <property type="entry name" value="Clavaminate synthase-like"/>
    <property type="match status" value="1"/>
</dbReference>
<dbReference type="InterPro" id="IPR050231">
    <property type="entry name" value="Iron_ascorbate_oxido_reductase"/>
</dbReference>
<keyword evidence="2" id="KW-0847">Vitamin C</keyword>
<evidence type="ECO:0000313" key="7">
    <source>
        <dbReference type="Proteomes" id="UP000224567"/>
    </source>
</evidence>
<evidence type="ECO:0000256" key="2">
    <source>
        <dbReference type="ARBA" id="ARBA00022896"/>
    </source>
</evidence>
<reference evidence="6 7" key="1">
    <citation type="journal article" date="2017" name="Genome Biol.">
        <title>New reference genome sequences of hot pepper reveal the massive evolution of plant disease-resistance genes by retroduplication.</title>
        <authorList>
            <person name="Kim S."/>
            <person name="Park J."/>
            <person name="Yeom S.I."/>
            <person name="Kim Y.M."/>
            <person name="Seo E."/>
            <person name="Kim K.T."/>
            <person name="Kim M.S."/>
            <person name="Lee J.M."/>
            <person name="Cheong K."/>
            <person name="Shin H.S."/>
            <person name="Kim S.B."/>
            <person name="Han K."/>
            <person name="Lee J."/>
            <person name="Park M."/>
            <person name="Lee H.A."/>
            <person name="Lee H.Y."/>
            <person name="Lee Y."/>
            <person name="Oh S."/>
            <person name="Lee J.H."/>
            <person name="Choi E."/>
            <person name="Choi E."/>
            <person name="Lee S.E."/>
            <person name="Jeon J."/>
            <person name="Kim H."/>
            <person name="Choi G."/>
            <person name="Song H."/>
            <person name="Lee J."/>
            <person name="Lee S.C."/>
            <person name="Kwon J.K."/>
            <person name="Lee H.Y."/>
            <person name="Koo N."/>
            <person name="Hong Y."/>
            <person name="Kim R.W."/>
            <person name="Kang W.H."/>
            <person name="Huh J.H."/>
            <person name="Kang B.C."/>
            <person name="Yang T.J."/>
            <person name="Lee Y.H."/>
            <person name="Bennetzen J.L."/>
            <person name="Choi D."/>
        </authorList>
    </citation>
    <scope>NUCLEOTIDE SEQUENCE [LARGE SCALE GENOMIC DNA]</scope>
    <source>
        <strain evidence="7">cv. PBC81</strain>
    </source>
</reference>
<gene>
    <name evidence="6" type="ORF">CQW23_01923</name>
</gene>
<keyword evidence="3" id="KW-0408">Iron</keyword>
<protein>
    <submittedName>
        <fullName evidence="6">2-oxoglutarate-dependent dioxygenase</fullName>
    </submittedName>
</protein>
<comment type="caution">
    <text evidence="6">The sequence shown here is derived from an EMBL/GenBank/DDBJ whole genome shotgun (WGS) entry which is preliminary data.</text>
</comment>
<dbReference type="OrthoDB" id="288590at2759"/>
<dbReference type="Gene3D" id="2.60.120.330">
    <property type="entry name" value="B-lactam Antibiotic, Isopenicillin N Synthase, Chain"/>
    <property type="match status" value="1"/>
</dbReference>
<evidence type="ECO:0000259" key="5">
    <source>
        <dbReference type="Pfam" id="PF14226"/>
    </source>
</evidence>
<proteinExistence type="predicted"/>
<dbReference type="Pfam" id="PF14226">
    <property type="entry name" value="DIOX_N"/>
    <property type="match status" value="1"/>
</dbReference>
<keyword evidence="1" id="KW-0479">Metal-binding</keyword>
<name>A0A2G2XQ11_CAPBA</name>
<dbReference type="InterPro" id="IPR026992">
    <property type="entry name" value="DIOX_N"/>
</dbReference>
<evidence type="ECO:0000259" key="4">
    <source>
        <dbReference type="Pfam" id="PF03171"/>
    </source>
</evidence>
<dbReference type="EMBL" id="MLFT02000001">
    <property type="protein sequence ID" value="PHT59560.1"/>
    <property type="molecule type" value="Genomic_DNA"/>
</dbReference>
<sequence length="321" mass="36290">MQKNERFCDAVDVFEAMPEKNVVSHNAMLSLYLGIGDFMSARQKGHGIDVYLMNEIKNITREYFHQPLAEKNKIKLSAETGYRGYKKIRENINKGIPDIHEVIDCYREVKHGMYEDLGAVMQGSNKWPSYPPSFKQAMEQYTDHCIDLSQNIMRGIALALDGSTDEMEGEIGGDPFWVLRLIGYHAVSISNGHDRTQNDVGCGAHTNYGKTSDLYKDSTLSPLITNREWISAPPIPSTFVYNIGDMLKILSNGIYESMLHRVINNSPRYRVCVAYFYEPNFDTAIDPLDVCLQKTGGTKNFEGAIYGKHLVSKVTHPLSEK</sequence>
<organism evidence="6 7">
    <name type="scientific">Capsicum baccatum</name>
    <name type="common">Peruvian pepper</name>
    <dbReference type="NCBI Taxonomy" id="33114"/>
    <lineage>
        <taxon>Eukaryota</taxon>
        <taxon>Viridiplantae</taxon>
        <taxon>Streptophyta</taxon>
        <taxon>Embryophyta</taxon>
        <taxon>Tracheophyta</taxon>
        <taxon>Spermatophyta</taxon>
        <taxon>Magnoliopsida</taxon>
        <taxon>eudicotyledons</taxon>
        <taxon>Gunneridae</taxon>
        <taxon>Pentapetalae</taxon>
        <taxon>asterids</taxon>
        <taxon>lamiids</taxon>
        <taxon>Solanales</taxon>
        <taxon>Solanaceae</taxon>
        <taxon>Solanoideae</taxon>
        <taxon>Capsiceae</taxon>
        <taxon>Capsicum</taxon>
    </lineage>
</organism>
<feature type="domain" description="Non-haem dioxygenase N-terminal" evidence="5">
    <location>
        <begin position="44"/>
        <end position="129"/>
    </location>
</feature>
<accession>A0A2G2XQ11</accession>
<feature type="domain" description="Isopenicillin N synthase-like Fe(2+) 2OG dioxygenase" evidence="4">
    <location>
        <begin position="193"/>
        <end position="279"/>
    </location>
</feature>
<keyword evidence="6" id="KW-0560">Oxidoreductase</keyword>
<reference evidence="7" key="2">
    <citation type="journal article" date="2017" name="J. Anim. Genet.">
        <title>Multiple reference genome sequences of hot pepper reveal the massive evolution of plant disease resistance genes by retroduplication.</title>
        <authorList>
            <person name="Kim S."/>
            <person name="Park J."/>
            <person name="Yeom S.-I."/>
            <person name="Kim Y.-M."/>
            <person name="Seo E."/>
            <person name="Kim K.-T."/>
            <person name="Kim M.-S."/>
            <person name="Lee J.M."/>
            <person name="Cheong K."/>
            <person name="Shin H.-S."/>
            <person name="Kim S.-B."/>
            <person name="Han K."/>
            <person name="Lee J."/>
            <person name="Park M."/>
            <person name="Lee H.-A."/>
            <person name="Lee H.-Y."/>
            <person name="Lee Y."/>
            <person name="Oh S."/>
            <person name="Lee J.H."/>
            <person name="Choi E."/>
            <person name="Choi E."/>
            <person name="Lee S.E."/>
            <person name="Jeon J."/>
            <person name="Kim H."/>
            <person name="Choi G."/>
            <person name="Song H."/>
            <person name="Lee J."/>
            <person name="Lee S.-C."/>
            <person name="Kwon J.-K."/>
            <person name="Lee H.-Y."/>
            <person name="Koo N."/>
            <person name="Hong Y."/>
            <person name="Kim R.W."/>
            <person name="Kang W.-H."/>
            <person name="Huh J.H."/>
            <person name="Kang B.-C."/>
            <person name="Yang T.-J."/>
            <person name="Lee Y.-H."/>
            <person name="Bennetzen J.L."/>
            <person name="Choi D."/>
        </authorList>
    </citation>
    <scope>NUCLEOTIDE SEQUENCE [LARGE SCALE GENOMIC DNA]</scope>
    <source>
        <strain evidence="7">cv. PBC81</strain>
    </source>
</reference>
<dbReference type="Pfam" id="PF03171">
    <property type="entry name" value="2OG-FeII_Oxy"/>
    <property type="match status" value="1"/>
</dbReference>
<dbReference type="GO" id="GO:0016706">
    <property type="term" value="F:2-oxoglutarate-dependent dioxygenase activity"/>
    <property type="evidence" value="ECO:0007669"/>
    <property type="project" value="UniProtKB-ARBA"/>
</dbReference>
<dbReference type="InterPro" id="IPR044861">
    <property type="entry name" value="IPNS-like_FE2OG_OXY"/>
</dbReference>
<dbReference type="GO" id="GO:0031418">
    <property type="term" value="F:L-ascorbic acid binding"/>
    <property type="evidence" value="ECO:0007669"/>
    <property type="project" value="UniProtKB-KW"/>
</dbReference>
<dbReference type="GO" id="GO:0046872">
    <property type="term" value="F:metal ion binding"/>
    <property type="evidence" value="ECO:0007669"/>
    <property type="project" value="UniProtKB-KW"/>
</dbReference>
<evidence type="ECO:0000256" key="3">
    <source>
        <dbReference type="ARBA" id="ARBA00023004"/>
    </source>
</evidence>
<evidence type="ECO:0000256" key="1">
    <source>
        <dbReference type="ARBA" id="ARBA00022723"/>
    </source>
</evidence>
<evidence type="ECO:0000313" key="6">
    <source>
        <dbReference type="EMBL" id="PHT59560.1"/>
    </source>
</evidence>
<keyword evidence="7" id="KW-1185">Reference proteome</keyword>
<dbReference type="PANTHER" id="PTHR47990">
    <property type="entry name" value="2-OXOGLUTARATE (2OG) AND FE(II)-DEPENDENT OXYGENASE SUPERFAMILY PROTEIN-RELATED"/>
    <property type="match status" value="1"/>
</dbReference>